<protein>
    <recommendedName>
        <fullName evidence="3">LysM domain-containing protein</fullName>
    </recommendedName>
</protein>
<dbReference type="Proteomes" id="UP000198891">
    <property type="component" value="Unassembled WGS sequence"/>
</dbReference>
<dbReference type="AlphaFoldDB" id="A0A1H3KDH9"/>
<keyword evidence="2" id="KW-0732">Signal</keyword>
<name>A0A1H3KDH9_9MICO</name>
<proteinExistence type="predicted"/>
<reference evidence="4 5" key="1">
    <citation type="submission" date="2016-10" db="EMBL/GenBank/DDBJ databases">
        <authorList>
            <person name="de Groot N.N."/>
        </authorList>
    </citation>
    <scope>NUCLEOTIDE SEQUENCE [LARGE SCALE GENOMIC DNA]</scope>
    <source>
        <strain evidence="4 5">CGMCC 4.3491</strain>
    </source>
</reference>
<keyword evidence="5" id="KW-1185">Reference proteome</keyword>
<organism evidence="4 5">
    <name type="scientific">Herbiconiux ginsengi</name>
    <dbReference type="NCBI Taxonomy" id="381665"/>
    <lineage>
        <taxon>Bacteria</taxon>
        <taxon>Bacillati</taxon>
        <taxon>Actinomycetota</taxon>
        <taxon>Actinomycetes</taxon>
        <taxon>Micrococcales</taxon>
        <taxon>Microbacteriaceae</taxon>
        <taxon>Herbiconiux</taxon>
    </lineage>
</organism>
<feature type="region of interest" description="Disordered" evidence="1">
    <location>
        <begin position="27"/>
        <end position="65"/>
    </location>
</feature>
<dbReference type="STRING" id="381665.SAMN05216554_0518"/>
<gene>
    <name evidence="4" type="ORF">SAMN05216554_0518</name>
</gene>
<evidence type="ECO:0000256" key="1">
    <source>
        <dbReference type="SAM" id="MobiDB-lite"/>
    </source>
</evidence>
<dbReference type="PROSITE" id="PS51782">
    <property type="entry name" value="LYSM"/>
    <property type="match status" value="1"/>
</dbReference>
<evidence type="ECO:0000313" key="5">
    <source>
        <dbReference type="Proteomes" id="UP000198891"/>
    </source>
</evidence>
<evidence type="ECO:0000256" key="2">
    <source>
        <dbReference type="SAM" id="SignalP"/>
    </source>
</evidence>
<feature type="chain" id="PRO_5011592822" description="LysM domain-containing protein" evidence="2">
    <location>
        <begin position="28"/>
        <end position="280"/>
    </location>
</feature>
<accession>A0A1H3KDH9</accession>
<dbReference type="EMBL" id="FNPZ01000001">
    <property type="protein sequence ID" value="SDY50227.1"/>
    <property type="molecule type" value="Genomic_DNA"/>
</dbReference>
<evidence type="ECO:0000259" key="3">
    <source>
        <dbReference type="PROSITE" id="PS51782"/>
    </source>
</evidence>
<evidence type="ECO:0000313" key="4">
    <source>
        <dbReference type="EMBL" id="SDY50227.1"/>
    </source>
</evidence>
<feature type="compositionally biased region" description="Pro residues" evidence="1">
    <location>
        <begin position="43"/>
        <end position="53"/>
    </location>
</feature>
<dbReference type="PROSITE" id="PS51257">
    <property type="entry name" value="PROKAR_LIPOPROTEIN"/>
    <property type="match status" value="1"/>
</dbReference>
<dbReference type="InterPro" id="IPR036779">
    <property type="entry name" value="LysM_dom_sf"/>
</dbReference>
<dbReference type="InterPro" id="IPR018392">
    <property type="entry name" value="LysM"/>
</dbReference>
<sequence>MRRLPPRVRSAAAAVGLVALLAGCASRSDGTGDDEPMISRPPSSSPVPSPAPAADPARWAPVPVSPGSVLGTGTLTSPGGALTGTVEVTSDHDGGVEVVLSGFATSDPRMLQATFSSTPGATFSCYNPEGYAFALPTLGPEPDQEFPMGRLDDLPSSDPSFLDSLVVYAVPEAAEVGVDGCYGDILAIAEMQWNSTQDIPPAVDAGARAGASGTVELTAAGTPATYQVAAGDTLSDIAERFTLDPEVILYLSAGRISPQGIVDDETVYAGETLKLDASAR</sequence>
<dbReference type="Gene3D" id="3.10.350.10">
    <property type="entry name" value="LysM domain"/>
    <property type="match status" value="1"/>
</dbReference>
<dbReference type="SMART" id="SM00257">
    <property type="entry name" value="LysM"/>
    <property type="match status" value="1"/>
</dbReference>
<dbReference type="CDD" id="cd00118">
    <property type="entry name" value="LysM"/>
    <property type="match status" value="1"/>
</dbReference>
<feature type="signal peptide" evidence="2">
    <location>
        <begin position="1"/>
        <end position="27"/>
    </location>
</feature>
<feature type="domain" description="LysM" evidence="3">
    <location>
        <begin position="224"/>
        <end position="275"/>
    </location>
</feature>